<evidence type="ECO:0000313" key="10">
    <source>
        <dbReference type="Proteomes" id="UP000230000"/>
    </source>
</evidence>
<feature type="transmembrane region" description="Helical" evidence="7">
    <location>
        <begin position="83"/>
        <end position="102"/>
    </location>
</feature>
<evidence type="ECO:0000256" key="3">
    <source>
        <dbReference type="ARBA" id="ARBA00022475"/>
    </source>
</evidence>
<feature type="transmembrane region" description="Helical" evidence="7">
    <location>
        <begin position="108"/>
        <end position="129"/>
    </location>
</feature>
<comment type="caution">
    <text evidence="9">The sequence shown here is derived from an EMBL/GenBank/DDBJ whole genome shotgun (WGS) entry which is preliminary data.</text>
</comment>
<dbReference type="InterPro" id="IPR036259">
    <property type="entry name" value="MFS_trans_sf"/>
</dbReference>
<feature type="domain" description="Major facilitator superfamily (MFS) profile" evidence="8">
    <location>
        <begin position="18"/>
        <end position="505"/>
    </location>
</feature>
<evidence type="ECO:0000256" key="2">
    <source>
        <dbReference type="ARBA" id="ARBA00022448"/>
    </source>
</evidence>
<feature type="transmembrane region" description="Helical" evidence="7">
    <location>
        <begin position="273"/>
        <end position="296"/>
    </location>
</feature>
<keyword evidence="5 7" id="KW-1133">Transmembrane helix</keyword>
<reference evidence="9 10" key="1">
    <citation type="submission" date="2017-11" db="EMBL/GenBank/DDBJ databases">
        <title>Genomic Encyclopedia of Archaeal and Bacterial Type Strains, Phase II (KMG-II): From Individual Species to Whole Genera.</title>
        <authorList>
            <person name="Goeker M."/>
        </authorList>
    </citation>
    <scope>NUCLEOTIDE SEQUENCE [LARGE SCALE GENOMIC DNA]</scope>
    <source>
        <strain evidence="9 10">DSM 27268</strain>
    </source>
</reference>
<feature type="transmembrane region" description="Helical" evidence="7">
    <location>
        <begin position="171"/>
        <end position="192"/>
    </location>
</feature>
<comment type="subcellular location">
    <subcellularLocation>
        <location evidence="1">Cell membrane</location>
        <topology evidence="1">Multi-pass membrane protein</topology>
    </subcellularLocation>
</comment>
<feature type="transmembrane region" description="Helical" evidence="7">
    <location>
        <begin position="228"/>
        <end position="252"/>
    </location>
</feature>
<evidence type="ECO:0000256" key="6">
    <source>
        <dbReference type="ARBA" id="ARBA00023136"/>
    </source>
</evidence>
<evidence type="ECO:0000259" key="8">
    <source>
        <dbReference type="PROSITE" id="PS50850"/>
    </source>
</evidence>
<protein>
    <submittedName>
        <fullName evidence="9">EmrB/QacA subfamily drug resistance transporter</fullName>
    </submittedName>
</protein>
<feature type="transmembrane region" description="Helical" evidence="7">
    <location>
        <begin position="379"/>
        <end position="396"/>
    </location>
</feature>
<feature type="transmembrane region" description="Helical" evidence="7">
    <location>
        <begin position="337"/>
        <end position="359"/>
    </location>
</feature>
<keyword evidence="2" id="KW-0813">Transport</keyword>
<feature type="transmembrane region" description="Helical" evidence="7">
    <location>
        <begin position="204"/>
        <end position="222"/>
    </location>
</feature>
<name>A0A2M9CUM2_9BACT</name>
<evidence type="ECO:0000313" key="9">
    <source>
        <dbReference type="EMBL" id="PJJ75593.1"/>
    </source>
</evidence>
<dbReference type="PROSITE" id="PS50850">
    <property type="entry name" value="MFS"/>
    <property type="match status" value="1"/>
</dbReference>
<dbReference type="GO" id="GO:0022857">
    <property type="term" value="F:transmembrane transporter activity"/>
    <property type="evidence" value="ECO:0007669"/>
    <property type="project" value="InterPro"/>
</dbReference>
<feature type="transmembrane region" description="Helical" evidence="7">
    <location>
        <begin position="478"/>
        <end position="502"/>
    </location>
</feature>
<proteinExistence type="predicted"/>
<gene>
    <name evidence="9" type="ORF">BXY57_1172</name>
</gene>
<evidence type="ECO:0000256" key="5">
    <source>
        <dbReference type="ARBA" id="ARBA00022989"/>
    </source>
</evidence>
<dbReference type="Gene3D" id="1.20.1250.20">
    <property type="entry name" value="MFS general substrate transporter like domains"/>
    <property type="match status" value="1"/>
</dbReference>
<dbReference type="FunFam" id="1.20.1720.10:FF:000004">
    <property type="entry name" value="EmrB/QacA family drug resistance transporter"/>
    <property type="match status" value="1"/>
</dbReference>
<evidence type="ECO:0000256" key="4">
    <source>
        <dbReference type="ARBA" id="ARBA00022692"/>
    </source>
</evidence>
<dbReference type="Pfam" id="PF07690">
    <property type="entry name" value="MFS_1"/>
    <property type="match status" value="1"/>
</dbReference>
<evidence type="ECO:0000256" key="1">
    <source>
        <dbReference type="ARBA" id="ARBA00004651"/>
    </source>
</evidence>
<dbReference type="EMBL" id="PGFG01000001">
    <property type="protein sequence ID" value="PJJ75593.1"/>
    <property type="molecule type" value="Genomic_DNA"/>
</dbReference>
<dbReference type="InterPro" id="IPR020846">
    <property type="entry name" value="MFS_dom"/>
</dbReference>
<feature type="transmembrane region" description="Helical" evidence="7">
    <location>
        <begin position="53"/>
        <end position="71"/>
    </location>
</feature>
<dbReference type="GO" id="GO:0005886">
    <property type="term" value="C:plasma membrane"/>
    <property type="evidence" value="ECO:0007669"/>
    <property type="project" value="UniProtKB-SubCell"/>
</dbReference>
<keyword evidence="4 7" id="KW-0812">Transmembrane</keyword>
<dbReference type="PANTHER" id="PTHR23501:SF191">
    <property type="entry name" value="VACUOLAR BASIC AMINO ACID TRANSPORTER 4"/>
    <property type="match status" value="1"/>
</dbReference>
<dbReference type="Gene3D" id="1.20.1720.10">
    <property type="entry name" value="Multidrug resistance protein D"/>
    <property type="match status" value="1"/>
</dbReference>
<evidence type="ECO:0000256" key="7">
    <source>
        <dbReference type="SAM" id="Phobius"/>
    </source>
</evidence>
<dbReference type="SUPFAM" id="SSF103473">
    <property type="entry name" value="MFS general substrate transporter"/>
    <property type="match status" value="1"/>
</dbReference>
<dbReference type="AlphaFoldDB" id="A0A2M9CUM2"/>
<sequence length="523" mass="56887">MIGFKDRQMGIAHSKRWILAALMLTMSLAAMDTTIVSTAIPEIVGDLGGFASFSWVFSIYLLAQTVTIPIYGKLADMKGRKPVLLWGIIVFLMGSAASGFAWDMLALIIFRGLQGLGAGSIMASVNTLAADLYDIRERARVQGWLSSVWGIAAIVGPAMGGALVEYASWRWIFFINLPIGLLALFLLIVFLHEQKPARKHRIDIPGAVLIFLSASLLILALLEGGQAWPWISLAGIGFLVLAFLLMFVVYVVERRAQEPIMPIWVWKHRTIAGSNLSMILMGAIMMGPSMFLPLYVQSALAGSAMLAGFILASSSIGWPAASAYSGRLYLSIGFRNAAWIGAVLICCSALLFLFLPFPATHKQITIHTANTWLLFADQILLGAGFGLLSTPLLVGVQSMVPWQQRGVVTGNNIFSRYLGQTVGAALMGGIFNRSLHHYAFQNINQIPSSLRNEFDTLLHHLLQGHVPASLLHGLRKSLYMATSSVYGVMALLAFIIIVVLLFTPAHFPVLDENVAREGTTPTA</sequence>
<dbReference type="PANTHER" id="PTHR23501">
    <property type="entry name" value="MAJOR FACILITATOR SUPERFAMILY"/>
    <property type="match status" value="1"/>
</dbReference>
<keyword evidence="3" id="KW-1003">Cell membrane</keyword>
<dbReference type="RefSeq" id="WP_211277205.1">
    <property type="nucleotide sequence ID" value="NZ_PGFG01000001.1"/>
</dbReference>
<keyword evidence="6 7" id="KW-0472">Membrane</keyword>
<organism evidence="9 10">
    <name type="scientific">Thermoflavifilum aggregans</name>
    <dbReference type="NCBI Taxonomy" id="454188"/>
    <lineage>
        <taxon>Bacteria</taxon>
        <taxon>Pseudomonadati</taxon>
        <taxon>Bacteroidota</taxon>
        <taxon>Chitinophagia</taxon>
        <taxon>Chitinophagales</taxon>
        <taxon>Chitinophagaceae</taxon>
        <taxon>Thermoflavifilum</taxon>
    </lineage>
</organism>
<accession>A0A2M9CUM2</accession>
<keyword evidence="10" id="KW-1185">Reference proteome</keyword>
<dbReference type="InterPro" id="IPR011701">
    <property type="entry name" value="MFS"/>
</dbReference>
<dbReference type="PRINTS" id="PR01036">
    <property type="entry name" value="TCRTETB"/>
</dbReference>
<feature type="transmembrane region" description="Helical" evidence="7">
    <location>
        <begin position="302"/>
        <end position="325"/>
    </location>
</feature>
<dbReference type="CDD" id="cd17502">
    <property type="entry name" value="MFS_Azr1_MDR_like"/>
    <property type="match status" value="1"/>
</dbReference>
<feature type="transmembrane region" description="Helical" evidence="7">
    <location>
        <begin position="141"/>
        <end position="159"/>
    </location>
</feature>
<dbReference type="Proteomes" id="UP000230000">
    <property type="component" value="Unassembled WGS sequence"/>
</dbReference>